<evidence type="ECO:0000313" key="2">
    <source>
        <dbReference type="Proteomes" id="UP000003477"/>
    </source>
</evidence>
<reference evidence="1 2" key="1">
    <citation type="journal article" date="2011" name="Front. Microbiol.">
        <title>Two Strains of Crocosphaera watsonii with Highly Conserved Genomes are Distinguished by Strain-Specific Features.</title>
        <authorList>
            <person name="Bench S.R."/>
            <person name="Ilikchyan I.N."/>
            <person name="Tripp H.J."/>
            <person name="Zehr J.P."/>
        </authorList>
    </citation>
    <scope>NUCLEOTIDE SEQUENCE [LARGE SCALE GENOMIC DNA]</scope>
    <source>
        <strain evidence="1 2">WH 0003</strain>
    </source>
</reference>
<dbReference type="Proteomes" id="UP000003477">
    <property type="component" value="Unassembled WGS sequence"/>
</dbReference>
<dbReference type="EMBL" id="AESD01000265">
    <property type="protein sequence ID" value="EHJ13557.1"/>
    <property type="molecule type" value="Genomic_DNA"/>
</dbReference>
<dbReference type="AlphaFoldDB" id="G5J2M9"/>
<comment type="caution">
    <text evidence="1">The sequence shown here is derived from an EMBL/GenBank/DDBJ whole genome shotgun (WGS) entry which is preliminary data.</text>
</comment>
<protein>
    <submittedName>
        <fullName evidence="1">Uncharacterized protein</fullName>
    </submittedName>
</protein>
<accession>G5J2M9</accession>
<evidence type="ECO:0000313" key="1">
    <source>
        <dbReference type="EMBL" id="EHJ13557.1"/>
    </source>
</evidence>
<organism evidence="1 2">
    <name type="scientific">Crocosphaera watsonii WH 0003</name>
    <dbReference type="NCBI Taxonomy" id="423471"/>
    <lineage>
        <taxon>Bacteria</taxon>
        <taxon>Bacillati</taxon>
        <taxon>Cyanobacteriota</taxon>
        <taxon>Cyanophyceae</taxon>
        <taxon>Oscillatoriophycideae</taxon>
        <taxon>Chroococcales</taxon>
        <taxon>Aphanothecaceae</taxon>
        <taxon>Crocosphaera</taxon>
    </lineage>
</organism>
<proteinExistence type="predicted"/>
<sequence>MTSFILWLGRNAFFPSTPAVFLPWLSCVTLRMARSFA</sequence>
<name>G5J2M9_CROWT</name>
<gene>
    <name evidence="1" type="ORF">CWATWH0003_1763</name>
</gene>